<proteinExistence type="predicted"/>
<dbReference type="RefSeq" id="WP_073039387.1">
    <property type="nucleotide sequence ID" value="NZ_FQUO01000001.1"/>
</dbReference>
<dbReference type="SUPFAM" id="SSF53300">
    <property type="entry name" value="vWA-like"/>
    <property type="match status" value="1"/>
</dbReference>
<organism evidence="1 2">
    <name type="scientific">Cnuella takakiae</name>
    <dbReference type="NCBI Taxonomy" id="1302690"/>
    <lineage>
        <taxon>Bacteria</taxon>
        <taxon>Pseudomonadati</taxon>
        <taxon>Bacteroidota</taxon>
        <taxon>Chitinophagia</taxon>
        <taxon>Chitinophagales</taxon>
        <taxon>Chitinophagaceae</taxon>
        <taxon>Cnuella</taxon>
    </lineage>
</organism>
<sequence length="429" mass="48559">MNWTEQAIRHLVAELADDNPLACRALFRITDILFTEAVPTLAVSLSAKPVLQINLAFLCQHAQTEAEVKAVLLHEFLHVLLGHTEKFSYNTPLLNIALDAIINAIIHRTCGPQWSGFFARLYPWKGMSKLLRPAPDEFLWSREYWEKIQDRVYAGKVGADDLHELLQHLHTSKEDGSAIPLLVGNHEAQELSEAGSQLLDGIIKQMDGTRIWRKPRQFGHGKDPDQEELMAKEWAAAKWRAATQRLLRRCLIADNKGRKESHPHDVYLPLPTPSDRRAFLRMGWSPVLPFARHRLQVARPQARANVYLDVSGSMHAELEALVGLLHHFHKELRRPLWVFSNDVYPASFRNGKLRYESTGGTSIGCVFDQLRKQPVRKALIVTDGYVESITPEMLVGIDKNQVQVLVSADGDASAFEDNGLPFYKLPLLD</sequence>
<evidence type="ECO:0000313" key="1">
    <source>
        <dbReference type="EMBL" id="SHE42748.1"/>
    </source>
</evidence>
<keyword evidence="2" id="KW-1185">Reference proteome</keyword>
<accession>A0A1M4TEC7</accession>
<name>A0A1M4TEC7_9BACT</name>
<dbReference type="InterPro" id="IPR036465">
    <property type="entry name" value="vWFA_dom_sf"/>
</dbReference>
<dbReference type="OrthoDB" id="9554542at2"/>
<evidence type="ECO:0000313" key="2">
    <source>
        <dbReference type="Proteomes" id="UP000184368"/>
    </source>
</evidence>
<protein>
    <submittedName>
        <fullName evidence="1">Predicted metal-dependent peptidase</fullName>
    </submittedName>
</protein>
<dbReference type="PANTHER" id="PTHR38730:SF1">
    <property type="entry name" value="SLL7028 PROTEIN"/>
    <property type="match status" value="1"/>
</dbReference>
<dbReference type="EMBL" id="FQUO01000001">
    <property type="protein sequence ID" value="SHE42748.1"/>
    <property type="molecule type" value="Genomic_DNA"/>
</dbReference>
<gene>
    <name evidence="1" type="ORF">SAMN05444008_101394</name>
</gene>
<dbReference type="AlphaFoldDB" id="A0A1M4TEC7"/>
<dbReference type="PANTHER" id="PTHR38730">
    <property type="entry name" value="SLL7028 PROTEIN"/>
    <property type="match status" value="1"/>
</dbReference>
<dbReference type="Proteomes" id="UP000184368">
    <property type="component" value="Unassembled WGS sequence"/>
</dbReference>
<dbReference type="STRING" id="1302690.BUE76_01520"/>
<reference evidence="1 2" key="1">
    <citation type="submission" date="2016-11" db="EMBL/GenBank/DDBJ databases">
        <authorList>
            <person name="Jaros S."/>
            <person name="Januszkiewicz K."/>
            <person name="Wedrychowicz H."/>
        </authorList>
    </citation>
    <scope>NUCLEOTIDE SEQUENCE [LARGE SCALE GENOMIC DNA]</scope>
    <source>
        <strain evidence="1 2">DSM 26897</strain>
    </source>
</reference>